<gene>
    <name evidence="2" type="ORF">CRP01_40300</name>
</gene>
<dbReference type="SUPFAM" id="SSF56112">
    <property type="entry name" value="Protein kinase-like (PK-like)"/>
    <property type="match status" value="1"/>
</dbReference>
<name>A0A2D0MXC3_FLAN2</name>
<evidence type="ECO:0000313" key="2">
    <source>
        <dbReference type="EMBL" id="PHN00830.1"/>
    </source>
</evidence>
<dbReference type="AlphaFoldDB" id="A0A2D0MXC3"/>
<evidence type="ECO:0000313" key="3">
    <source>
        <dbReference type="Proteomes" id="UP000223913"/>
    </source>
</evidence>
<dbReference type="InterPro" id="IPR008271">
    <property type="entry name" value="Ser/Thr_kinase_AS"/>
</dbReference>
<accession>A0A2D0MXC3</accession>
<sequence length="378" mass="44291">MILTFENIAHYLLEKGLISLDSIIAGEFSVRDNSSRNTNFVVNQEFQPAYLIKQVKAKDREKTYTMRIEATCYWLANNDEQYRVLKGFLPAYFEYDYLNHILILELLSDTQSLYSYHYQAKKFPEAIGRQLAELLASYHTYQQGEIQQSPSYQLFNKQQPWIFSLPAKKMEDWKNSHMGTVEKQILQLIYENSEFLDLLQPVTAEWEEKSLIHGDVKFPNFLINNSYENDEQPDIRLIDWELADIGDPLWDVAAIFQNYLSLWVSSELEQQAPAQSRKPIFRIEQLQPSIEAFWERYTACLGWDEPQAREHLLKAVRFTALKLMHTCFEASPYSQQLQPYSAKMLQLSLNLLKYPDDAIRNLLGITKPIIHASRYSTI</sequence>
<dbReference type="InterPro" id="IPR002575">
    <property type="entry name" value="Aminoglycoside_PTrfase"/>
</dbReference>
<dbReference type="RefSeq" id="WP_099155780.1">
    <property type="nucleotide sequence ID" value="NZ_PDUD01000073.1"/>
</dbReference>
<dbReference type="Gene3D" id="3.90.1200.10">
    <property type="match status" value="1"/>
</dbReference>
<feature type="domain" description="Aminoglycoside phosphotransferase" evidence="1">
    <location>
        <begin position="37"/>
        <end position="273"/>
    </location>
</feature>
<dbReference type="EMBL" id="PDUD01000073">
    <property type="protein sequence ID" value="PHN00830.1"/>
    <property type="molecule type" value="Genomic_DNA"/>
</dbReference>
<dbReference type="Proteomes" id="UP000223913">
    <property type="component" value="Unassembled WGS sequence"/>
</dbReference>
<comment type="caution">
    <text evidence="2">The sequence shown here is derived from an EMBL/GenBank/DDBJ whole genome shotgun (WGS) entry which is preliminary data.</text>
</comment>
<dbReference type="Pfam" id="PF01636">
    <property type="entry name" value="APH"/>
    <property type="match status" value="1"/>
</dbReference>
<proteinExistence type="predicted"/>
<keyword evidence="3" id="KW-1185">Reference proteome</keyword>
<dbReference type="GO" id="GO:0004672">
    <property type="term" value="F:protein kinase activity"/>
    <property type="evidence" value="ECO:0007669"/>
    <property type="project" value="InterPro"/>
</dbReference>
<dbReference type="OrthoDB" id="3806873at2"/>
<dbReference type="PROSITE" id="PS00108">
    <property type="entry name" value="PROTEIN_KINASE_ST"/>
    <property type="match status" value="1"/>
</dbReference>
<reference evidence="2 3" key="1">
    <citation type="submission" date="2017-10" db="EMBL/GenBank/DDBJ databases">
        <title>The draft genome sequence of Lewinella nigricans NBRC 102662.</title>
        <authorList>
            <person name="Wang K."/>
        </authorList>
    </citation>
    <scope>NUCLEOTIDE SEQUENCE [LARGE SCALE GENOMIC DNA]</scope>
    <source>
        <strain evidence="2 3">NBRC 102662</strain>
    </source>
</reference>
<organism evidence="2 3">
    <name type="scientific">Flavilitoribacter nigricans (strain ATCC 23147 / DSM 23189 / NBRC 102662 / NCIMB 1420 / SS-2)</name>
    <name type="common">Lewinella nigricans</name>
    <dbReference type="NCBI Taxonomy" id="1122177"/>
    <lineage>
        <taxon>Bacteria</taxon>
        <taxon>Pseudomonadati</taxon>
        <taxon>Bacteroidota</taxon>
        <taxon>Saprospiria</taxon>
        <taxon>Saprospirales</taxon>
        <taxon>Lewinellaceae</taxon>
        <taxon>Flavilitoribacter</taxon>
    </lineage>
</organism>
<dbReference type="InterPro" id="IPR011009">
    <property type="entry name" value="Kinase-like_dom_sf"/>
</dbReference>
<evidence type="ECO:0000259" key="1">
    <source>
        <dbReference type="Pfam" id="PF01636"/>
    </source>
</evidence>
<protein>
    <recommendedName>
        <fullName evidence="1">Aminoglycoside phosphotransferase domain-containing protein</fullName>
    </recommendedName>
</protein>